<dbReference type="Gene3D" id="1.20.120.580">
    <property type="entry name" value="bsu32300-like"/>
    <property type="match status" value="1"/>
</dbReference>
<dbReference type="GO" id="GO:0110001">
    <property type="term" value="C:toxin-antitoxin complex"/>
    <property type="evidence" value="ECO:0007669"/>
    <property type="project" value="InterPro"/>
</dbReference>
<keyword evidence="3" id="KW-0378">Hydrolase</keyword>
<evidence type="ECO:0000313" key="6">
    <source>
        <dbReference type="Proteomes" id="UP000252995"/>
    </source>
</evidence>
<dbReference type="OrthoDB" id="9796612at2"/>
<evidence type="ECO:0000313" key="5">
    <source>
        <dbReference type="EMBL" id="RBP25594.1"/>
    </source>
</evidence>
<dbReference type="RefSeq" id="WP_113863735.1">
    <property type="nucleotide sequence ID" value="NZ_QNRO01000022.1"/>
</dbReference>
<dbReference type="EMBL" id="QNRO01000022">
    <property type="protein sequence ID" value="RBP25594.1"/>
    <property type="molecule type" value="Genomic_DNA"/>
</dbReference>
<organism evidence="5 6">
    <name type="scientific">Marinobacter pelagius</name>
    <dbReference type="NCBI Taxonomy" id="379482"/>
    <lineage>
        <taxon>Bacteria</taxon>
        <taxon>Pseudomonadati</taxon>
        <taxon>Pseudomonadota</taxon>
        <taxon>Gammaproteobacteria</taxon>
        <taxon>Pseudomonadales</taxon>
        <taxon>Marinobacteraceae</taxon>
        <taxon>Marinobacter</taxon>
    </lineage>
</organism>
<dbReference type="PANTHER" id="PTHR33397:SF3">
    <property type="entry name" value="MRNA NUCLEASE HEPT"/>
    <property type="match status" value="1"/>
</dbReference>
<dbReference type="Pfam" id="PF01934">
    <property type="entry name" value="HepT-like"/>
    <property type="match status" value="1"/>
</dbReference>
<keyword evidence="1" id="KW-1277">Toxin-antitoxin system</keyword>
<proteinExistence type="inferred from homology"/>
<gene>
    <name evidence="5" type="ORF">DET50_1228</name>
</gene>
<dbReference type="AlphaFoldDB" id="A0A366GF62"/>
<dbReference type="GO" id="GO:0004540">
    <property type="term" value="F:RNA nuclease activity"/>
    <property type="evidence" value="ECO:0007669"/>
    <property type="project" value="InterPro"/>
</dbReference>
<evidence type="ECO:0000256" key="1">
    <source>
        <dbReference type="ARBA" id="ARBA00022649"/>
    </source>
</evidence>
<keyword evidence="2" id="KW-0540">Nuclease</keyword>
<evidence type="ECO:0000256" key="4">
    <source>
        <dbReference type="ARBA" id="ARBA00024207"/>
    </source>
</evidence>
<accession>A0A366GF62</accession>
<dbReference type="InterPro" id="IPR008201">
    <property type="entry name" value="HepT-like"/>
</dbReference>
<dbReference type="PANTHER" id="PTHR33397">
    <property type="entry name" value="UPF0331 PROTEIN YUTE"/>
    <property type="match status" value="1"/>
</dbReference>
<dbReference type="InterPro" id="IPR052379">
    <property type="entry name" value="Type_VII_TA_RNase"/>
</dbReference>
<sequence length="138" mass="15747">MDEQLVAQKLESLRRCIQRVESRLPENLDSLLDDLDAQDIISLNLTRAVQMCVDIASHWLAEHTEATAPKTMGQAFEALAQSGVIDPELAVRLRKSVGFRNVMVHNYDDVNWEIVYSICRNHLGDFREFARVFSDLMA</sequence>
<name>A0A366GF62_9GAMM</name>
<dbReference type="Proteomes" id="UP000252995">
    <property type="component" value="Unassembled WGS sequence"/>
</dbReference>
<dbReference type="InterPro" id="IPR037038">
    <property type="entry name" value="HepT-like_sf"/>
</dbReference>
<dbReference type="GO" id="GO:0016787">
    <property type="term" value="F:hydrolase activity"/>
    <property type="evidence" value="ECO:0007669"/>
    <property type="project" value="UniProtKB-KW"/>
</dbReference>
<comment type="caution">
    <text evidence="5">The sequence shown here is derived from an EMBL/GenBank/DDBJ whole genome shotgun (WGS) entry which is preliminary data.</text>
</comment>
<evidence type="ECO:0000256" key="2">
    <source>
        <dbReference type="ARBA" id="ARBA00022722"/>
    </source>
</evidence>
<reference evidence="5 6" key="1">
    <citation type="submission" date="2018-06" db="EMBL/GenBank/DDBJ databases">
        <title>Freshwater and sediment microbial communities from various areas in North America, analyzing microbe dynamics in response to fracking.</title>
        <authorList>
            <person name="Lamendella R."/>
        </authorList>
    </citation>
    <scope>NUCLEOTIDE SEQUENCE [LARGE SCALE GENOMIC DNA]</scope>
    <source>
        <strain evidence="5 6">114J</strain>
    </source>
</reference>
<protein>
    <submittedName>
        <fullName evidence="5">Uncharacterized protein YutE (UPF0331/DUF86 family)</fullName>
    </submittedName>
</protein>
<comment type="similarity">
    <text evidence="4">Belongs to the HepT RNase toxin family.</text>
</comment>
<evidence type="ECO:0000256" key="3">
    <source>
        <dbReference type="ARBA" id="ARBA00022801"/>
    </source>
</evidence>
<dbReference type="NCBIfam" id="NF047751">
    <property type="entry name" value="HepT_toxin"/>
    <property type="match status" value="1"/>
</dbReference>